<feature type="transmembrane region" description="Helical" evidence="1">
    <location>
        <begin position="92"/>
        <end position="114"/>
    </location>
</feature>
<dbReference type="AlphaFoldDB" id="A0A895KUU9"/>
<evidence type="ECO:0000256" key="1">
    <source>
        <dbReference type="SAM" id="Phobius"/>
    </source>
</evidence>
<keyword evidence="1" id="KW-0472">Membrane</keyword>
<organism evidence="2">
    <name type="scientific">Phanerochaete carnosa</name>
    <dbReference type="NCBI Taxonomy" id="231932"/>
    <lineage>
        <taxon>Eukaryota</taxon>
        <taxon>Fungi</taxon>
        <taxon>Dikarya</taxon>
        <taxon>Basidiomycota</taxon>
        <taxon>Agaricomycotina</taxon>
        <taxon>Agaricomycetes</taxon>
        <taxon>Polyporales</taxon>
        <taxon>Phanerochaetaceae</taxon>
        <taxon>Phanerochaete</taxon>
    </lineage>
</organism>
<dbReference type="EMBL" id="MT090080">
    <property type="protein sequence ID" value="QRZ60357.1"/>
    <property type="molecule type" value="Genomic_DNA"/>
</dbReference>
<sequence length="121" mass="14405">MFLSFVKRLFHWFFDLFDHKVVPKSPTRPIYHWEWWRWGESRGKTWQIKEMPHDPFGGLYDLVHKPNQHIYKGPFGFGSSSTVSTESWIPSWLWYGGIVLLSKILIMGVMILTISNKKSIY</sequence>
<geneLocation type="mitochondrion" evidence="2"/>
<accession>A0A895KUU9</accession>
<proteinExistence type="predicted"/>
<gene>
    <name evidence="2" type="primary">orf121</name>
</gene>
<reference evidence="2" key="1">
    <citation type="journal article" date="2020" name="Int. J. Biol. Macromol.">
        <title>The 206 kbp mitochondrial genome of Phanerochaete carnosa reveals dynamics of introns, accumulation of repeat sequences and plasmid-derived genes.</title>
        <authorList>
            <person name="Wang X."/>
            <person name="Song A."/>
            <person name="Wang F."/>
            <person name="Chen M."/>
            <person name="Li X."/>
            <person name="Li Q."/>
            <person name="Liu N."/>
        </authorList>
    </citation>
    <scope>NUCLEOTIDE SEQUENCE</scope>
</reference>
<keyword evidence="1" id="KW-1133">Transmembrane helix</keyword>
<protein>
    <submittedName>
        <fullName evidence="2">Uncharacterized protein</fullName>
    </submittedName>
</protein>
<dbReference type="GeneID" id="67278487"/>
<evidence type="ECO:0000313" key="2">
    <source>
        <dbReference type="EMBL" id="QRZ60357.1"/>
    </source>
</evidence>
<keyword evidence="2" id="KW-0496">Mitochondrion</keyword>
<name>A0A895KUU9_9APHY</name>
<dbReference type="RefSeq" id="YP_010170375.1">
    <property type="nucleotide sequence ID" value="NC_057606.1"/>
</dbReference>
<keyword evidence="1" id="KW-0812">Transmembrane</keyword>